<dbReference type="GO" id="GO:0000124">
    <property type="term" value="C:SAGA complex"/>
    <property type="evidence" value="ECO:0007669"/>
    <property type="project" value="InterPro"/>
</dbReference>
<proteinExistence type="predicted"/>
<dbReference type="EMBL" id="JAYMYR010000011">
    <property type="protein sequence ID" value="KAK7332219.1"/>
    <property type="molecule type" value="Genomic_DNA"/>
</dbReference>
<dbReference type="AlphaFoldDB" id="A0AAN9LAI7"/>
<feature type="region of interest" description="Disordered" evidence="1">
    <location>
        <begin position="148"/>
        <end position="187"/>
    </location>
</feature>
<dbReference type="PANTHER" id="PTHR47805">
    <property type="entry name" value="SAGA-ASSOCIATED FACTOR 73"/>
    <property type="match status" value="1"/>
</dbReference>
<dbReference type="PANTHER" id="PTHR47805:SF1">
    <property type="entry name" value="SAGA-ASSOCIATED FACTOR 73"/>
    <property type="match status" value="1"/>
</dbReference>
<evidence type="ECO:0000313" key="3">
    <source>
        <dbReference type="Proteomes" id="UP001374584"/>
    </source>
</evidence>
<keyword evidence="3" id="KW-1185">Reference proteome</keyword>
<organism evidence="2 3">
    <name type="scientific">Phaseolus coccineus</name>
    <name type="common">Scarlet runner bean</name>
    <name type="synonym">Phaseolus multiflorus</name>
    <dbReference type="NCBI Taxonomy" id="3886"/>
    <lineage>
        <taxon>Eukaryota</taxon>
        <taxon>Viridiplantae</taxon>
        <taxon>Streptophyta</taxon>
        <taxon>Embryophyta</taxon>
        <taxon>Tracheophyta</taxon>
        <taxon>Spermatophyta</taxon>
        <taxon>Magnoliopsida</taxon>
        <taxon>eudicotyledons</taxon>
        <taxon>Gunneridae</taxon>
        <taxon>Pentapetalae</taxon>
        <taxon>rosids</taxon>
        <taxon>fabids</taxon>
        <taxon>Fabales</taxon>
        <taxon>Fabaceae</taxon>
        <taxon>Papilionoideae</taxon>
        <taxon>50 kb inversion clade</taxon>
        <taxon>NPAAA clade</taxon>
        <taxon>indigoferoid/millettioid clade</taxon>
        <taxon>Phaseoleae</taxon>
        <taxon>Phaseolus</taxon>
    </lineage>
</organism>
<sequence>MFWLRSVNSLLINERGVDLTKGSLRALTDSAISRFQVHCFFLSMVCSPGGGRMQVMARLLASGSFSQTVADDFAHQKTAAEYICTELREADEANLLYEEDMHVYGESPMTDALQLVCCNNCKKPIKESQFAAHTELCRSLKLTEQTTLELDGSTGNRKPPRKEKKKLPAYCPTSPVGNQRRSGSMDNIDSDLSQSHLSSQIRVIPFSNKVKGHSTYVDAASMADGAGINPGNRDHPASVMHPPTKRHKLRANTHLPVLESAGTDSGETKTLSFNDGITCKDLVERTTSEHGDPNQKILGHVLVQHPNTMKNEFPAPLATKIFYSQRTNRLRARLRHLYFQNLNEQLRTDVCSKTSHADMIAFQDSSLRCPSFDQMDNVHEGRSPAQKSDHIHARSSEVCLLKAGGLPSSGLSNQFLLDNVSRSAATHVGLTRSNFLPTSYSFASNTGNSLRTMQQPNGSVPVI</sequence>
<evidence type="ECO:0000313" key="2">
    <source>
        <dbReference type="EMBL" id="KAK7332219.1"/>
    </source>
</evidence>
<feature type="compositionally biased region" description="Basic residues" evidence="1">
    <location>
        <begin position="158"/>
        <end position="167"/>
    </location>
</feature>
<comment type="caution">
    <text evidence="2">The sequence shown here is derived from an EMBL/GenBank/DDBJ whole genome shotgun (WGS) entry which is preliminary data.</text>
</comment>
<dbReference type="InterPro" id="IPR037804">
    <property type="entry name" value="SGF73"/>
</dbReference>
<accession>A0AAN9LAI7</accession>
<reference evidence="2 3" key="1">
    <citation type="submission" date="2024-01" db="EMBL/GenBank/DDBJ databases">
        <title>The genomes of 5 underutilized Papilionoideae crops provide insights into root nodulation and disease resistanc.</title>
        <authorList>
            <person name="Jiang F."/>
        </authorList>
    </citation>
    <scope>NUCLEOTIDE SEQUENCE [LARGE SCALE GENOMIC DNA]</scope>
    <source>
        <strain evidence="2">JINMINGXINNONG_FW02</strain>
        <tissue evidence="2">Leaves</tissue>
    </source>
</reference>
<evidence type="ECO:0000256" key="1">
    <source>
        <dbReference type="SAM" id="MobiDB-lite"/>
    </source>
</evidence>
<dbReference type="Proteomes" id="UP001374584">
    <property type="component" value="Unassembled WGS sequence"/>
</dbReference>
<feature type="compositionally biased region" description="Polar residues" evidence="1">
    <location>
        <begin position="175"/>
        <end position="187"/>
    </location>
</feature>
<name>A0AAN9LAI7_PHACN</name>
<protein>
    <recommendedName>
        <fullName evidence="4">SAGA-associated factor 11</fullName>
    </recommendedName>
</protein>
<evidence type="ECO:0008006" key="4">
    <source>
        <dbReference type="Google" id="ProtNLM"/>
    </source>
</evidence>
<gene>
    <name evidence="2" type="ORF">VNO80_28968</name>
</gene>